<sequence length="143" mass="15838">MKPASDERTPDGGEFVVDRPDREQLINIVTDERDDAVVLTVTGEIDGLTAPRLQRKMDEAFDVLDGRALIVDLSDVQFLGSPGLRTLRESAETAVHKRGFQTLRVVVDDQRPVIRPIEIVGLDQVLALYHTVEHALAGGKLRD</sequence>
<evidence type="ECO:0000256" key="1">
    <source>
        <dbReference type="ARBA" id="ARBA00009013"/>
    </source>
</evidence>
<evidence type="ECO:0000256" key="2">
    <source>
        <dbReference type="RuleBase" id="RU003749"/>
    </source>
</evidence>
<dbReference type="InterPro" id="IPR003658">
    <property type="entry name" value="Anti-sigma_ant"/>
</dbReference>
<dbReference type="STRING" id="860235.AOZ06_31465"/>
<dbReference type="PANTHER" id="PTHR33495:SF2">
    <property type="entry name" value="ANTI-SIGMA FACTOR ANTAGONIST TM_1081-RELATED"/>
    <property type="match status" value="1"/>
</dbReference>
<protein>
    <recommendedName>
        <fullName evidence="2">Anti-sigma factor antagonist</fullName>
    </recommendedName>
</protein>
<reference evidence="4 5" key="1">
    <citation type="submission" date="2015-07" db="EMBL/GenBank/DDBJ databases">
        <title>Genome sequencing of Kibdelosporangium phytohabitans.</title>
        <authorList>
            <person name="Qin S."/>
            <person name="Xing K."/>
        </authorList>
    </citation>
    <scope>NUCLEOTIDE SEQUENCE [LARGE SCALE GENOMIC DNA]</scope>
    <source>
        <strain evidence="4 5">KLBMP1111</strain>
    </source>
</reference>
<dbReference type="InterPro" id="IPR036513">
    <property type="entry name" value="STAS_dom_sf"/>
</dbReference>
<comment type="similarity">
    <text evidence="1 2">Belongs to the anti-sigma-factor antagonist family.</text>
</comment>
<evidence type="ECO:0000259" key="3">
    <source>
        <dbReference type="PROSITE" id="PS50801"/>
    </source>
</evidence>
<organism evidence="4 5">
    <name type="scientific">Kibdelosporangium phytohabitans</name>
    <dbReference type="NCBI Taxonomy" id="860235"/>
    <lineage>
        <taxon>Bacteria</taxon>
        <taxon>Bacillati</taxon>
        <taxon>Actinomycetota</taxon>
        <taxon>Actinomycetes</taxon>
        <taxon>Pseudonocardiales</taxon>
        <taxon>Pseudonocardiaceae</taxon>
        <taxon>Kibdelosporangium</taxon>
    </lineage>
</organism>
<accession>A0A0N9HU70</accession>
<dbReference type="CDD" id="cd07043">
    <property type="entry name" value="STAS_anti-anti-sigma_factors"/>
    <property type="match status" value="1"/>
</dbReference>
<keyword evidence="5" id="KW-1185">Reference proteome</keyword>
<gene>
    <name evidence="4" type="ORF">AOZ06_31465</name>
</gene>
<dbReference type="Pfam" id="PF01740">
    <property type="entry name" value="STAS"/>
    <property type="match status" value="1"/>
</dbReference>
<feature type="domain" description="STAS" evidence="3">
    <location>
        <begin position="26"/>
        <end position="139"/>
    </location>
</feature>
<dbReference type="RefSeq" id="WP_054292707.1">
    <property type="nucleotide sequence ID" value="NZ_CP012752.1"/>
</dbReference>
<dbReference type="KEGG" id="kphy:AOZ06_31465"/>
<dbReference type="GO" id="GO:0043856">
    <property type="term" value="F:anti-sigma factor antagonist activity"/>
    <property type="evidence" value="ECO:0007669"/>
    <property type="project" value="InterPro"/>
</dbReference>
<dbReference type="EMBL" id="CP012752">
    <property type="protein sequence ID" value="ALG10805.1"/>
    <property type="molecule type" value="Genomic_DNA"/>
</dbReference>
<name>A0A0N9HU70_9PSEU</name>
<dbReference type="PROSITE" id="PS50801">
    <property type="entry name" value="STAS"/>
    <property type="match status" value="1"/>
</dbReference>
<dbReference type="Proteomes" id="UP000063699">
    <property type="component" value="Chromosome"/>
</dbReference>
<dbReference type="NCBIfam" id="TIGR00377">
    <property type="entry name" value="ant_ant_sig"/>
    <property type="match status" value="1"/>
</dbReference>
<dbReference type="PANTHER" id="PTHR33495">
    <property type="entry name" value="ANTI-SIGMA FACTOR ANTAGONIST TM_1081-RELATED-RELATED"/>
    <property type="match status" value="1"/>
</dbReference>
<evidence type="ECO:0000313" key="4">
    <source>
        <dbReference type="EMBL" id="ALG10805.1"/>
    </source>
</evidence>
<dbReference type="SUPFAM" id="SSF52091">
    <property type="entry name" value="SpoIIaa-like"/>
    <property type="match status" value="1"/>
</dbReference>
<evidence type="ECO:0000313" key="5">
    <source>
        <dbReference type="Proteomes" id="UP000063699"/>
    </source>
</evidence>
<dbReference type="AlphaFoldDB" id="A0A0N9HU70"/>
<dbReference type="InterPro" id="IPR002645">
    <property type="entry name" value="STAS_dom"/>
</dbReference>
<dbReference type="Gene3D" id="3.30.750.24">
    <property type="entry name" value="STAS domain"/>
    <property type="match status" value="1"/>
</dbReference>
<proteinExistence type="inferred from homology"/>